<evidence type="ECO:0000313" key="2">
    <source>
        <dbReference type="Proteomes" id="UP000253250"/>
    </source>
</evidence>
<gene>
    <name evidence="1" type="ORF">C4900_07545</name>
</gene>
<name>A0A368HIV5_9GAMM</name>
<dbReference type="RefSeq" id="WP_114283455.1">
    <property type="nucleotide sequence ID" value="NZ_PSYR01000002.1"/>
</dbReference>
<dbReference type="Proteomes" id="UP000253250">
    <property type="component" value="Unassembled WGS sequence"/>
</dbReference>
<protein>
    <submittedName>
        <fullName evidence="1">Uncharacterized protein</fullName>
    </submittedName>
</protein>
<sequence>MKRATLILPDAGPINSLWVADELSLLLALDMPIVVVDAVYDELTSDLTYRKDRDVKAFLDGHQPPFRIATTDIGQQERGKRNAGRPLKKNAGELAIVDFLSSENGLRHYLQAGDPVVLLFEDADVRVFNKPPHLHLLSTVGLLRGLERVGIIRQADPIIHAMTHPIAPGRRPADARIFTDLPEGIDEPARIGSTWEPPGPR</sequence>
<evidence type="ECO:0000313" key="1">
    <source>
        <dbReference type="EMBL" id="RCN57119.1"/>
    </source>
</evidence>
<proteinExistence type="predicted"/>
<dbReference type="EMBL" id="PSYR01000002">
    <property type="protein sequence ID" value="RCN57119.1"/>
    <property type="molecule type" value="Genomic_DNA"/>
</dbReference>
<accession>A0A368HIV5</accession>
<reference evidence="1 2" key="1">
    <citation type="submission" date="2018-02" db="EMBL/GenBank/DDBJ databases">
        <title>Insights into the biology of acidophilic members of the Acidiferrobacteraceae family derived from comparative genomic analyses.</title>
        <authorList>
            <person name="Issotta F."/>
            <person name="Thyssen C."/>
            <person name="Mena C."/>
            <person name="Moya A."/>
            <person name="Bellenberg S."/>
            <person name="Sproer C."/>
            <person name="Covarrubias P.C."/>
            <person name="Sand W."/>
            <person name="Quatrini R."/>
            <person name="Vera M."/>
        </authorList>
    </citation>
    <scope>NUCLEOTIDE SEQUENCE [LARGE SCALE GENOMIC DNA]</scope>
    <source>
        <strain evidence="2">m-1</strain>
    </source>
</reference>
<dbReference type="AlphaFoldDB" id="A0A368HIV5"/>
<organism evidence="1 2">
    <name type="scientific">Acidiferrobacter thiooxydans</name>
    <dbReference type="NCBI Taxonomy" id="163359"/>
    <lineage>
        <taxon>Bacteria</taxon>
        <taxon>Pseudomonadati</taxon>
        <taxon>Pseudomonadota</taxon>
        <taxon>Gammaproteobacteria</taxon>
        <taxon>Acidiferrobacterales</taxon>
        <taxon>Acidiferrobacteraceae</taxon>
        <taxon>Acidiferrobacter</taxon>
    </lineage>
</organism>
<comment type="caution">
    <text evidence="1">The sequence shown here is derived from an EMBL/GenBank/DDBJ whole genome shotgun (WGS) entry which is preliminary data.</text>
</comment>
<keyword evidence="2" id="KW-1185">Reference proteome</keyword>